<comment type="function">
    <text evidence="4">May be a heme chaperone, appears to bind heme. Homologous bacterial proteins do not have oxygen-independent coproporphyrinogen-III oxidase activity. Binds 1 [4Fe-4S] cluster. The cluster is coordinated with 3 cysteines and an exchangeable S-adenosyl-L-methionine.</text>
</comment>
<dbReference type="Proteomes" id="UP001165122">
    <property type="component" value="Unassembled WGS sequence"/>
</dbReference>
<reference evidence="8" key="1">
    <citation type="journal article" date="2023" name="Commun. Biol.">
        <title>Genome analysis of Parmales, the sister group of diatoms, reveals the evolutionary specialization of diatoms from phago-mixotrophs to photoautotrophs.</title>
        <authorList>
            <person name="Ban H."/>
            <person name="Sato S."/>
            <person name="Yoshikawa S."/>
            <person name="Yamada K."/>
            <person name="Nakamura Y."/>
            <person name="Ichinomiya M."/>
            <person name="Sato N."/>
            <person name="Blanc-Mathieu R."/>
            <person name="Endo H."/>
            <person name="Kuwata A."/>
            <person name="Ogata H."/>
        </authorList>
    </citation>
    <scope>NUCLEOTIDE SEQUENCE [LARGE SCALE GENOMIC DNA]</scope>
    <source>
        <strain evidence="8">NIES 3700</strain>
    </source>
</reference>
<dbReference type="SFLD" id="SFLDF00562">
    <property type="entry name" value="HemN-like__clustered_with_heat"/>
    <property type="match status" value="1"/>
</dbReference>
<accession>A0A9W6ZB71</accession>
<dbReference type="PANTHER" id="PTHR13932">
    <property type="entry name" value="COPROPORPHYRINIGEN III OXIDASE"/>
    <property type="match status" value="1"/>
</dbReference>
<evidence type="ECO:0000313" key="7">
    <source>
        <dbReference type="EMBL" id="GMH50969.1"/>
    </source>
</evidence>
<evidence type="ECO:0000313" key="8">
    <source>
        <dbReference type="Proteomes" id="UP001165122"/>
    </source>
</evidence>
<dbReference type="SFLD" id="SFLDG01065">
    <property type="entry name" value="anaerobic_coproporphyrinogen-I"/>
    <property type="match status" value="1"/>
</dbReference>
<dbReference type="OrthoDB" id="431409at2759"/>
<dbReference type="EMBL" id="BRXW01000400">
    <property type="protein sequence ID" value="GMH50969.1"/>
    <property type="molecule type" value="Genomic_DNA"/>
</dbReference>
<keyword evidence="5" id="KW-0732">Signal</keyword>
<organism evidence="7 8">
    <name type="scientific">Triparma laevis f. longispina</name>
    <dbReference type="NCBI Taxonomy" id="1714387"/>
    <lineage>
        <taxon>Eukaryota</taxon>
        <taxon>Sar</taxon>
        <taxon>Stramenopiles</taxon>
        <taxon>Ochrophyta</taxon>
        <taxon>Bolidophyceae</taxon>
        <taxon>Parmales</taxon>
        <taxon>Triparmaceae</taxon>
        <taxon>Triparma</taxon>
    </lineage>
</organism>
<dbReference type="Gene3D" id="3.30.750.200">
    <property type="match status" value="1"/>
</dbReference>
<dbReference type="InterPro" id="IPR058240">
    <property type="entry name" value="rSAM_sf"/>
</dbReference>
<sequence>MNSPHSIPAFLLLLLLLLLLSSLSSSLSINTPIIKPPSPTSYYIHIPFCRRRCNYCDFAIVPVGPTPSTDLTLTYKSSLQKEITQTSINFTPSPLKTIYIGGGTPSLMSSSYISSILSTLKSHYPITSDCEITLEMDPGTFSFKKLKDLKIAGINRISLGVQSFEDEILESIGRVHRLNDVEESVEMIKRLDCFEWSIDLISGLPGETVESFESTLNHALKLKPDHISLYDLQVEPRTFFGRRYKTENNDILEDYKNELIPLPSFSEVAEMYRIGSRILRNGGYEHYEVSSFCRGGKRGRHNSNYWGFKSEWLAGGLGAASCVGGRRGGRAREMRDYVEWVEEGGVLEEEEPDPLMDYITTGIRTSSGIDLNLISHHFGFSTVSKILKSVNHAIERKLVVHEEGRVMLTDPEGMLFSDYVCREIFVNLL</sequence>
<dbReference type="SFLD" id="SFLDS00029">
    <property type="entry name" value="Radical_SAM"/>
    <property type="match status" value="1"/>
</dbReference>
<dbReference type="InterPro" id="IPR007197">
    <property type="entry name" value="rSAM"/>
</dbReference>
<dbReference type="InterPro" id="IPR004559">
    <property type="entry name" value="HemW-like"/>
</dbReference>
<dbReference type="InterPro" id="IPR006638">
    <property type="entry name" value="Elp3/MiaA/NifB-like_rSAM"/>
</dbReference>
<dbReference type="SUPFAM" id="SSF102114">
    <property type="entry name" value="Radical SAM enzymes"/>
    <property type="match status" value="1"/>
</dbReference>
<dbReference type="AlphaFoldDB" id="A0A9W6ZB71"/>
<dbReference type="GO" id="GO:0004109">
    <property type="term" value="F:coproporphyrinogen oxidase activity"/>
    <property type="evidence" value="ECO:0007669"/>
    <property type="project" value="InterPro"/>
</dbReference>
<protein>
    <recommendedName>
        <fullName evidence="2">Radical S-adenosyl methionine domain-containing protein 1, mitochondrial</fullName>
    </recommendedName>
    <alternativeName>
        <fullName evidence="3">Putative heme chaperone</fullName>
    </alternativeName>
</protein>
<dbReference type="PANTHER" id="PTHR13932:SF5">
    <property type="entry name" value="RADICAL S-ADENOSYL METHIONINE DOMAIN-CONTAINING PROTEIN 1, MITOCHONDRIAL"/>
    <property type="match status" value="1"/>
</dbReference>
<comment type="similarity">
    <text evidence="1">Belongs to the anaerobic coproporphyrinogen-III oxidase family. HemW subfamily.</text>
</comment>
<evidence type="ECO:0000256" key="4">
    <source>
        <dbReference type="ARBA" id="ARBA00045130"/>
    </source>
</evidence>
<dbReference type="GO" id="GO:0051539">
    <property type="term" value="F:4 iron, 4 sulfur cluster binding"/>
    <property type="evidence" value="ECO:0007669"/>
    <property type="project" value="InterPro"/>
</dbReference>
<dbReference type="GO" id="GO:0005737">
    <property type="term" value="C:cytoplasm"/>
    <property type="evidence" value="ECO:0007669"/>
    <property type="project" value="InterPro"/>
</dbReference>
<dbReference type="InterPro" id="IPR034505">
    <property type="entry name" value="Coproporphyrinogen-III_oxidase"/>
</dbReference>
<feature type="chain" id="PRO_5040812494" description="Radical S-adenosyl methionine domain-containing protein 1, mitochondrial" evidence="5">
    <location>
        <begin position="27"/>
        <end position="429"/>
    </location>
</feature>
<evidence type="ECO:0000256" key="5">
    <source>
        <dbReference type="SAM" id="SignalP"/>
    </source>
</evidence>
<dbReference type="PROSITE" id="PS51918">
    <property type="entry name" value="RADICAL_SAM"/>
    <property type="match status" value="1"/>
</dbReference>
<evidence type="ECO:0000259" key="6">
    <source>
        <dbReference type="PROSITE" id="PS51918"/>
    </source>
</evidence>
<evidence type="ECO:0000256" key="2">
    <source>
        <dbReference type="ARBA" id="ARBA00014678"/>
    </source>
</evidence>
<keyword evidence="8" id="KW-1185">Reference proteome</keyword>
<gene>
    <name evidence="7" type="ORF">TrLO_g12729</name>
</gene>
<evidence type="ECO:0000256" key="3">
    <source>
        <dbReference type="ARBA" id="ARBA00033094"/>
    </source>
</evidence>
<proteinExistence type="inferred from homology"/>
<feature type="domain" description="Radical SAM core" evidence="6">
    <location>
        <begin position="34"/>
        <end position="273"/>
    </location>
</feature>
<dbReference type="GO" id="GO:0006779">
    <property type="term" value="P:porphyrin-containing compound biosynthetic process"/>
    <property type="evidence" value="ECO:0007669"/>
    <property type="project" value="InterPro"/>
</dbReference>
<feature type="signal peptide" evidence="5">
    <location>
        <begin position="1"/>
        <end position="26"/>
    </location>
</feature>
<dbReference type="Pfam" id="PF04055">
    <property type="entry name" value="Radical_SAM"/>
    <property type="match status" value="1"/>
</dbReference>
<dbReference type="NCBIfam" id="TIGR00539">
    <property type="entry name" value="hemN_rel"/>
    <property type="match status" value="1"/>
</dbReference>
<comment type="caution">
    <text evidence="7">The sequence shown here is derived from an EMBL/GenBank/DDBJ whole genome shotgun (WGS) entry which is preliminary data.</text>
</comment>
<name>A0A9W6ZB71_9STRA</name>
<dbReference type="SMART" id="SM00729">
    <property type="entry name" value="Elp3"/>
    <property type="match status" value="1"/>
</dbReference>
<evidence type="ECO:0000256" key="1">
    <source>
        <dbReference type="ARBA" id="ARBA00006100"/>
    </source>
</evidence>